<keyword evidence="1" id="KW-0805">Transcription regulation</keyword>
<evidence type="ECO:0000256" key="2">
    <source>
        <dbReference type="ARBA" id="ARBA00023125"/>
    </source>
</evidence>
<dbReference type="InterPro" id="IPR009057">
    <property type="entry name" value="Homeodomain-like_sf"/>
</dbReference>
<proteinExistence type="predicted"/>
<feature type="compositionally biased region" description="Low complexity" evidence="5">
    <location>
        <begin position="1"/>
        <end position="17"/>
    </location>
</feature>
<feature type="region of interest" description="Disordered" evidence="5">
    <location>
        <begin position="1"/>
        <end position="30"/>
    </location>
</feature>
<dbReference type="InterPro" id="IPR050109">
    <property type="entry name" value="HTH-type_TetR-like_transc_reg"/>
</dbReference>
<evidence type="ECO:0000256" key="1">
    <source>
        <dbReference type="ARBA" id="ARBA00023015"/>
    </source>
</evidence>
<feature type="domain" description="HTH tetR-type" evidence="6">
    <location>
        <begin position="28"/>
        <end position="88"/>
    </location>
</feature>
<dbReference type="Pfam" id="PF00440">
    <property type="entry name" value="TetR_N"/>
    <property type="match status" value="1"/>
</dbReference>
<dbReference type="InterPro" id="IPR036271">
    <property type="entry name" value="Tet_transcr_reg_TetR-rel_C_sf"/>
</dbReference>
<dbReference type="EMBL" id="JAMZEJ010000005">
    <property type="protein sequence ID" value="MCQ8241095.1"/>
    <property type="molecule type" value="Genomic_DNA"/>
</dbReference>
<dbReference type="Proteomes" id="UP001524547">
    <property type="component" value="Unassembled WGS sequence"/>
</dbReference>
<evidence type="ECO:0000313" key="7">
    <source>
        <dbReference type="EMBL" id="MCQ8241095.1"/>
    </source>
</evidence>
<reference evidence="7 8" key="1">
    <citation type="submission" date="2022-06" db="EMBL/GenBank/DDBJ databases">
        <title>Rhizosaccharibacter gen. nov. sp. nov. KSS12, endophytic bacteria isolated from sugarcane.</title>
        <authorList>
            <person name="Pitiwittayakul N."/>
        </authorList>
    </citation>
    <scope>NUCLEOTIDE SEQUENCE [LARGE SCALE GENOMIC DNA]</scope>
    <source>
        <strain evidence="7 8">KSS12</strain>
    </source>
</reference>
<dbReference type="Pfam" id="PF14246">
    <property type="entry name" value="TetR_C_7"/>
    <property type="match status" value="1"/>
</dbReference>
<evidence type="ECO:0000256" key="4">
    <source>
        <dbReference type="PROSITE-ProRule" id="PRU00335"/>
    </source>
</evidence>
<keyword evidence="2 4" id="KW-0238">DNA-binding</keyword>
<dbReference type="PANTHER" id="PTHR30055">
    <property type="entry name" value="HTH-TYPE TRANSCRIPTIONAL REGULATOR RUTR"/>
    <property type="match status" value="1"/>
</dbReference>
<dbReference type="Gene3D" id="1.10.357.10">
    <property type="entry name" value="Tetracycline Repressor, domain 2"/>
    <property type="match status" value="1"/>
</dbReference>
<dbReference type="SUPFAM" id="SSF46689">
    <property type="entry name" value="Homeodomain-like"/>
    <property type="match status" value="1"/>
</dbReference>
<evidence type="ECO:0000313" key="8">
    <source>
        <dbReference type="Proteomes" id="UP001524547"/>
    </source>
</evidence>
<name>A0ABT1W0F3_9PROT</name>
<dbReference type="PROSITE" id="PS50977">
    <property type="entry name" value="HTH_TETR_2"/>
    <property type="match status" value="1"/>
</dbReference>
<dbReference type="RefSeq" id="WP_422919838.1">
    <property type="nucleotide sequence ID" value="NZ_JAMZEJ010000005.1"/>
</dbReference>
<feature type="DNA-binding region" description="H-T-H motif" evidence="4">
    <location>
        <begin position="51"/>
        <end position="70"/>
    </location>
</feature>
<evidence type="ECO:0000256" key="5">
    <source>
        <dbReference type="SAM" id="MobiDB-lite"/>
    </source>
</evidence>
<sequence length="228" mass="25399">MDRTNAAASAHTSTTAARRPRARATQAEERPHLLLNAAEEVFMQKGFHLTTMDAVAERAGMSKKTIYQLFESKQDLFEAVMHRHAPMSAAFDPPADGPVEGVLEALVLSVALPCMAPKHVSLTQLFIAECRANQDLMPIFYRMEMRHETNILARWLSEHAARAGLDVDDPQDTAHMLLAGTIGDLFIKALLGKRPFPSEAYIRRRARLAVQTFLHGTARRPTTRQAET</sequence>
<dbReference type="PANTHER" id="PTHR30055:SF234">
    <property type="entry name" value="HTH-TYPE TRANSCRIPTIONAL REGULATOR BETI"/>
    <property type="match status" value="1"/>
</dbReference>
<protein>
    <submittedName>
        <fullName evidence="7">TetR/AcrR family transcriptional regulator</fullName>
    </submittedName>
</protein>
<accession>A0ABT1W0F3</accession>
<dbReference type="SUPFAM" id="SSF48498">
    <property type="entry name" value="Tetracyclin repressor-like, C-terminal domain"/>
    <property type="match status" value="1"/>
</dbReference>
<evidence type="ECO:0000259" key="6">
    <source>
        <dbReference type="PROSITE" id="PS50977"/>
    </source>
</evidence>
<dbReference type="InterPro" id="IPR039536">
    <property type="entry name" value="TetR_C_Proteobacteria"/>
</dbReference>
<dbReference type="InterPro" id="IPR001647">
    <property type="entry name" value="HTH_TetR"/>
</dbReference>
<keyword evidence="8" id="KW-1185">Reference proteome</keyword>
<comment type="caution">
    <text evidence="7">The sequence shown here is derived from an EMBL/GenBank/DDBJ whole genome shotgun (WGS) entry which is preliminary data.</text>
</comment>
<evidence type="ECO:0000256" key="3">
    <source>
        <dbReference type="ARBA" id="ARBA00023163"/>
    </source>
</evidence>
<organism evidence="7 8">
    <name type="scientific">Rhizosaccharibacter radicis</name>
    <dbReference type="NCBI Taxonomy" id="2782605"/>
    <lineage>
        <taxon>Bacteria</taxon>
        <taxon>Pseudomonadati</taxon>
        <taxon>Pseudomonadota</taxon>
        <taxon>Alphaproteobacteria</taxon>
        <taxon>Acetobacterales</taxon>
        <taxon>Acetobacteraceae</taxon>
        <taxon>Rhizosaccharibacter</taxon>
    </lineage>
</organism>
<gene>
    <name evidence="7" type="ORF">NFI88_09615</name>
</gene>
<keyword evidence="3" id="KW-0804">Transcription</keyword>
<dbReference type="PRINTS" id="PR00455">
    <property type="entry name" value="HTHTETR"/>
</dbReference>